<dbReference type="Proteomes" id="UP000679575">
    <property type="component" value="Chromosome"/>
</dbReference>
<dbReference type="EMBL" id="CP073587">
    <property type="protein sequence ID" value="QUN05230.1"/>
    <property type="molecule type" value="Genomic_DNA"/>
</dbReference>
<accession>A0ABX7YRD3</accession>
<protein>
    <recommendedName>
        <fullName evidence="3">Orphan protein</fullName>
    </recommendedName>
</protein>
<evidence type="ECO:0008006" key="3">
    <source>
        <dbReference type="Google" id="ProtNLM"/>
    </source>
</evidence>
<gene>
    <name evidence="1" type="ORF">KDN34_13635</name>
</gene>
<proteinExistence type="predicted"/>
<dbReference type="RefSeq" id="WP_212594265.1">
    <property type="nucleotide sequence ID" value="NZ_CP073587.1"/>
</dbReference>
<sequence>MNNKILLWILAILVVAQGIYLVVNHTRHDSNASIQPPTATPVANRQSATTANLPPITATPALGQQHSLQLTVASQPEPQPEMMSIETAGVIDAKQLQMVLASEDFHELTASYANANNKSLETGTFESQLNAYLTHSPVSNQLSDYQIGCDDRICWGYMRASDRGSLEKALKQFAAEAPLHSAGYFTAYEVDQADAEFEYRFSFNADPHITSIKVEKSHSR</sequence>
<reference evidence="1 2" key="1">
    <citation type="submission" date="2021-04" db="EMBL/GenBank/DDBJ databases">
        <title>Novel species identification of genus Shewanella.</title>
        <authorList>
            <person name="Liu G."/>
        </authorList>
    </citation>
    <scope>NUCLEOTIDE SEQUENCE [LARGE SCALE GENOMIC DNA]</scope>
    <source>
        <strain evidence="1 2">FJAT-54481</strain>
    </source>
</reference>
<organism evidence="1 2">
    <name type="scientific">Shewanella yunxiaonensis</name>
    <dbReference type="NCBI Taxonomy" id="2829809"/>
    <lineage>
        <taxon>Bacteria</taxon>
        <taxon>Pseudomonadati</taxon>
        <taxon>Pseudomonadota</taxon>
        <taxon>Gammaproteobacteria</taxon>
        <taxon>Alteromonadales</taxon>
        <taxon>Shewanellaceae</taxon>
        <taxon>Shewanella</taxon>
    </lineage>
</organism>
<evidence type="ECO:0000313" key="2">
    <source>
        <dbReference type="Proteomes" id="UP000679575"/>
    </source>
</evidence>
<evidence type="ECO:0000313" key="1">
    <source>
        <dbReference type="EMBL" id="QUN05230.1"/>
    </source>
</evidence>
<name>A0ABX7YRD3_9GAMM</name>
<keyword evidence="2" id="KW-1185">Reference proteome</keyword>